<gene>
    <name evidence="22" type="ORF">SPHA_14152</name>
</gene>
<evidence type="ECO:0000256" key="9">
    <source>
        <dbReference type="ARBA" id="ARBA00022777"/>
    </source>
</evidence>
<protein>
    <recommendedName>
        <fullName evidence="2">receptor protein-tyrosine kinase</fullName>
        <ecNumber evidence="2">2.7.10.1</ecNumber>
    </recommendedName>
</protein>
<keyword evidence="14" id="KW-1015">Disulfide bond</keyword>
<keyword evidence="4" id="KW-0808">Transferase</keyword>
<evidence type="ECO:0000259" key="21">
    <source>
        <dbReference type="PROSITE" id="PS50011"/>
    </source>
</evidence>
<evidence type="ECO:0000256" key="4">
    <source>
        <dbReference type="ARBA" id="ARBA00022679"/>
    </source>
</evidence>
<proteinExistence type="predicted"/>
<dbReference type="PROSITE" id="PS00107">
    <property type="entry name" value="PROTEIN_KINASE_ATP"/>
    <property type="match status" value="1"/>
</dbReference>
<dbReference type="GO" id="GO:0005524">
    <property type="term" value="F:ATP binding"/>
    <property type="evidence" value="ECO:0007669"/>
    <property type="project" value="UniProtKB-UniRule"/>
</dbReference>
<keyword evidence="10 19" id="KW-0067">ATP-binding</keyword>
<dbReference type="InterPro" id="IPR017441">
    <property type="entry name" value="Protein_kinase_ATP_BS"/>
</dbReference>
<feature type="transmembrane region" description="Helical" evidence="20">
    <location>
        <begin position="115"/>
        <end position="143"/>
    </location>
</feature>
<name>A0A812BCC9_ACAPH</name>
<keyword evidence="8 19" id="KW-0547">Nucleotide-binding</keyword>
<evidence type="ECO:0000313" key="22">
    <source>
        <dbReference type="EMBL" id="CAE1176375.1"/>
    </source>
</evidence>
<keyword evidence="9" id="KW-0418">Kinase</keyword>
<keyword evidence="17" id="KW-0393">Immunoglobulin domain</keyword>
<evidence type="ECO:0000256" key="11">
    <source>
        <dbReference type="ARBA" id="ARBA00022989"/>
    </source>
</evidence>
<evidence type="ECO:0000256" key="1">
    <source>
        <dbReference type="ARBA" id="ARBA00004167"/>
    </source>
</evidence>
<keyword evidence="3" id="KW-0597">Phosphoprotein</keyword>
<keyword evidence="12 20" id="KW-0472">Membrane</keyword>
<evidence type="ECO:0000256" key="18">
    <source>
        <dbReference type="ARBA" id="ARBA00056965"/>
    </source>
</evidence>
<dbReference type="SUPFAM" id="SSF56112">
    <property type="entry name" value="Protein kinase-like (PK-like)"/>
    <property type="match status" value="1"/>
</dbReference>
<comment type="subcellular location">
    <subcellularLocation>
        <location evidence="1">Membrane</location>
        <topology evidence="1">Single-pass membrane protein</topology>
    </subcellularLocation>
</comment>
<dbReference type="OrthoDB" id="73209at2759"/>
<dbReference type="Pfam" id="PF07714">
    <property type="entry name" value="PK_Tyr_Ser-Thr"/>
    <property type="match status" value="1"/>
</dbReference>
<keyword evidence="15" id="KW-0675">Receptor</keyword>
<evidence type="ECO:0000256" key="15">
    <source>
        <dbReference type="ARBA" id="ARBA00023170"/>
    </source>
</evidence>
<dbReference type="GO" id="GO:0016020">
    <property type="term" value="C:membrane"/>
    <property type="evidence" value="ECO:0007669"/>
    <property type="project" value="UniProtKB-SubCell"/>
</dbReference>
<evidence type="ECO:0000256" key="10">
    <source>
        <dbReference type="ARBA" id="ARBA00022840"/>
    </source>
</evidence>
<evidence type="ECO:0000256" key="19">
    <source>
        <dbReference type="PROSITE-ProRule" id="PRU10141"/>
    </source>
</evidence>
<dbReference type="PANTHER" id="PTHR24418">
    <property type="entry name" value="TYROSINE-PROTEIN KINASE"/>
    <property type="match status" value="1"/>
</dbReference>
<keyword evidence="11 20" id="KW-1133">Transmembrane helix</keyword>
<dbReference type="AlphaFoldDB" id="A0A812BCC9"/>
<evidence type="ECO:0000256" key="20">
    <source>
        <dbReference type="SAM" id="Phobius"/>
    </source>
</evidence>
<dbReference type="PROSITE" id="PS50011">
    <property type="entry name" value="PROTEIN_KINASE_DOM"/>
    <property type="match status" value="1"/>
</dbReference>
<dbReference type="EC" id="2.7.10.1" evidence="2"/>
<keyword evidence="6" id="KW-0732">Signal</keyword>
<dbReference type="FunFam" id="3.30.200.20:FF:000593">
    <property type="entry name" value="Predicted protein"/>
    <property type="match status" value="1"/>
</dbReference>
<evidence type="ECO:0000256" key="7">
    <source>
        <dbReference type="ARBA" id="ARBA00022737"/>
    </source>
</evidence>
<sequence>MEELGLLSTRFSRCLSLDGWELPRDNVVLNRKLGAGAFGTVFGGEAFLDDQGWQAVAVKTLKVGSTIEQKLDFLSEAEMMKRFNHPNIVQLLGVCTQGEPIYTIMEFMLHVFDSIISPLIFFLNISLFLLLSFSLLILHLFYIFHSFEIFHFFFLSFLFFILSLLILHLFYVSHSYF</sequence>
<comment type="function">
    <text evidence="18">Receptor for basic fibroblast growth factor.</text>
</comment>
<dbReference type="InterPro" id="IPR001245">
    <property type="entry name" value="Ser-Thr/Tyr_kinase_cat_dom"/>
</dbReference>
<accession>A0A812BCC9</accession>
<evidence type="ECO:0000256" key="12">
    <source>
        <dbReference type="ARBA" id="ARBA00023136"/>
    </source>
</evidence>
<evidence type="ECO:0000256" key="2">
    <source>
        <dbReference type="ARBA" id="ARBA00011902"/>
    </source>
</evidence>
<keyword evidence="23" id="KW-1185">Reference proteome</keyword>
<dbReference type="EMBL" id="CAHIKZ030000480">
    <property type="protein sequence ID" value="CAE1176375.1"/>
    <property type="molecule type" value="Genomic_DNA"/>
</dbReference>
<dbReference type="GO" id="GO:0004714">
    <property type="term" value="F:transmembrane receptor protein tyrosine kinase activity"/>
    <property type="evidence" value="ECO:0007669"/>
    <property type="project" value="UniProtKB-EC"/>
</dbReference>
<evidence type="ECO:0000256" key="17">
    <source>
        <dbReference type="ARBA" id="ARBA00023319"/>
    </source>
</evidence>
<reference evidence="22" key="1">
    <citation type="submission" date="2021-01" db="EMBL/GenBank/DDBJ databases">
        <authorList>
            <person name="Li R."/>
            <person name="Bekaert M."/>
        </authorList>
    </citation>
    <scope>NUCLEOTIDE SEQUENCE</scope>
    <source>
        <strain evidence="22">Farmed</strain>
    </source>
</reference>
<evidence type="ECO:0000256" key="16">
    <source>
        <dbReference type="ARBA" id="ARBA00023180"/>
    </source>
</evidence>
<evidence type="ECO:0000256" key="8">
    <source>
        <dbReference type="ARBA" id="ARBA00022741"/>
    </source>
</evidence>
<dbReference type="InterPro" id="IPR000719">
    <property type="entry name" value="Prot_kinase_dom"/>
</dbReference>
<dbReference type="Proteomes" id="UP000597762">
    <property type="component" value="Unassembled WGS sequence"/>
</dbReference>
<dbReference type="InterPro" id="IPR020635">
    <property type="entry name" value="Tyr_kinase_cat_dom"/>
</dbReference>
<keyword evidence="16" id="KW-0325">Glycoprotein</keyword>
<keyword evidence="7" id="KW-0677">Repeat</keyword>
<feature type="domain" description="Protein kinase" evidence="21">
    <location>
        <begin position="27"/>
        <end position="177"/>
    </location>
</feature>
<feature type="transmembrane region" description="Helical" evidence="20">
    <location>
        <begin position="149"/>
        <end position="172"/>
    </location>
</feature>
<evidence type="ECO:0000313" key="23">
    <source>
        <dbReference type="Proteomes" id="UP000597762"/>
    </source>
</evidence>
<evidence type="ECO:0000256" key="13">
    <source>
        <dbReference type="ARBA" id="ARBA00023137"/>
    </source>
</evidence>
<dbReference type="SMART" id="SM00219">
    <property type="entry name" value="TyrKc"/>
    <property type="match status" value="1"/>
</dbReference>
<keyword evidence="5 20" id="KW-0812">Transmembrane</keyword>
<dbReference type="Gene3D" id="3.30.200.20">
    <property type="entry name" value="Phosphorylase Kinase, domain 1"/>
    <property type="match status" value="1"/>
</dbReference>
<keyword evidence="13" id="KW-0829">Tyrosine-protein kinase</keyword>
<evidence type="ECO:0000256" key="5">
    <source>
        <dbReference type="ARBA" id="ARBA00022692"/>
    </source>
</evidence>
<comment type="caution">
    <text evidence="22">The sequence shown here is derived from an EMBL/GenBank/DDBJ whole genome shotgun (WGS) entry which is preliminary data.</text>
</comment>
<feature type="binding site" evidence="19">
    <location>
        <position position="59"/>
    </location>
    <ligand>
        <name>ATP</name>
        <dbReference type="ChEBI" id="CHEBI:30616"/>
    </ligand>
</feature>
<organism evidence="22 23">
    <name type="scientific">Acanthosepion pharaonis</name>
    <name type="common">Pharaoh cuttlefish</name>
    <name type="synonym">Sepia pharaonis</name>
    <dbReference type="NCBI Taxonomy" id="158019"/>
    <lineage>
        <taxon>Eukaryota</taxon>
        <taxon>Metazoa</taxon>
        <taxon>Spiralia</taxon>
        <taxon>Lophotrochozoa</taxon>
        <taxon>Mollusca</taxon>
        <taxon>Cephalopoda</taxon>
        <taxon>Coleoidea</taxon>
        <taxon>Decapodiformes</taxon>
        <taxon>Sepiida</taxon>
        <taxon>Sepiina</taxon>
        <taxon>Sepiidae</taxon>
        <taxon>Acanthosepion</taxon>
    </lineage>
</organism>
<evidence type="ECO:0000256" key="14">
    <source>
        <dbReference type="ARBA" id="ARBA00023157"/>
    </source>
</evidence>
<dbReference type="InterPro" id="IPR050198">
    <property type="entry name" value="Non-receptor_tyrosine_kinases"/>
</dbReference>
<evidence type="ECO:0000256" key="6">
    <source>
        <dbReference type="ARBA" id="ARBA00022729"/>
    </source>
</evidence>
<dbReference type="InterPro" id="IPR011009">
    <property type="entry name" value="Kinase-like_dom_sf"/>
</dbReference>
<evidence type="ECO:0000256" key="3">
    <source>
        <dbReference type="ARBA" id="ARBA00022553"/>
    </source>
</evidence>